<dbReference type="InterPro" id="IPR013385">
    <property type="entry name" value="T3SS_SpaO/YscQ/SpaO"/>
</dbReference>
<dbReference type="GO" id="GO:0050918">
    <property type="term" value="P:positive chemotaxis"/>
    <property type="evidence" value="ECO:0007669"/>
    <property type="project" value="TreeGrafter"/>
</dbReference>
<dbReference type="GO" id="GO:0009425">
    <property type="term" value="C:bacterial-type flagellum basal body"/>
    <property type="evidence" value="ECO:0007669"/>
    <property type="project" value="InterPro"/>
</dbReference>
<sequence>MDAYGTLAPHREQPHDADVAPWQPRMLCEPSDLAVLNACSVRRPPFKGSLEGLPIDIDLSPSYLMDPAPADSDCFEASCNWGQSSAKATLAYATVRRLLDRIQPGLSDDPPDEPTLSMLVELALAPLFEKIEIATGASFRLQSSSRRASRDLTTPGPGSRRLVFHGALDGIPFELELELDVPALEDFVKLLQHAVPARLPLAETFVPVVAILSAGAVRLPVRTLQDLHHGDVLIPDEFPFERGEAALTFGHRYRAIARLDETGARVRSALQHSKFIQEINAMEGKGASRVVETDDLGDLEIQLTFELGRQTVELEQLRTIAPGYVFPLGRSPNDPVDIVANGRRIGRGEIVRVGDGLGVRLIRLFDHG</sequence>
<organism evidence="3 4">
    <name type="scientific">Bradyrhizobium valentinum</name>
    <dbReference type="NCBI Taxonomy" id="1518501"/>
    <lineage>
        <taxon>Bacteria</taxon>
        <taxon>Pseudomonadati</taxon>
        <taxon>Pseudomonadota</taxon>
        <taxon>Alphaproteobacteria</taxon>
        <taxon>Hyphomicrobiales</taxon>
        <taxon>Nitrobacteraceae</taxon>
        <taxon>Bradyrhizobium</taxon>
    </lineage>
</organism>
<dbReference type="Proteomes" id="UP000051913">
    <property type="component" value="Unassembled WGS sequence"/>
</dbReference>
<keyword evidence="4" id="KW-1185">Reference proteome</keyword>
<accession>A0A0R3KHX9</accession>
<dbReference type="InterPro" id="IPR001543">
    <property type="entry name" value="FliN-like_C"/>
</dbReference>
<evidence type="ECO:0000313" key="4">
    <source>
        <dbReference type="Proteomes" id="UP000051913"/>
    </source>
</evidence>
<dbReference type="NCBIfam" id="TIGR02551">
    <property type="entry name" value="SpaO_YscQ"/>
    <property type="match status" value="1"/>
</dbReference>
<dbReference type="SUPFAM" id="SSF101801">
    <property type="entry name" value="Surface presentation of antigens (SPOA)"/>
    <property type="match status" value="1"/>
</dbReference>
<dbReference type="PRINTS" id="PR00956">
    <property type="entry name" value="FLGMOTORFLIN"/>
</dbReference>
<dbReference type="PANTHER" id="PTHR30034">
    <property type="entry name" value="FLAGELLAR MOTOR SWITCH PROTEIN FLIM"/>
    <property type="match status" value="1"/>
</dbReference>
<dbReference type="RefSeq" id="WP_057854892.1">
    <property type="nucleotide sequence ID" value="NZ_LLXX01000207.1"/>
</dbReference>
<comment type="similarity">
    <text evidence="1">Belongs to the FliN/MopA/SpaO family.</text>
</comment>
<name>A0A0R3KHX9_9BRAD</name>
<feature type="domain" description="Flagellar motor switch protein FliN-like C-terminal" evidence="2">
    <location>
        <begin position="295"/>
        <end position="364"/>
    </location>
</feature>
<comment type="caution">
    <text evidence="3">The sequence shown here is derived from an EMBL/GenBank/DDBJ whole genome shotgun (WGS) entry which is preliminary data.</text>
</comment>
<dbReference type="EMBL" id="LLXX01000207">
    <property type="protein sequence ID" value="KRQ95018.1"/>
    <property type="molecule type" value="Genomic_DNA"/>
</dbReference>
<proteinExistence type="inferred from homology"/>
<dbReference type="Gene3D" id="2.30.330.10">
    <property type="entry name" value="SpoA-like"/>
    <property type="match status" value="1"/>
</dbReference>
<dbReference type="Pfam" id="PF01052">
    <property type="entry name" value="FliMN_C"/>
    <property type="match status" value="1"/>
</dbReference>
<protein>
    <recommendedName>
        <fullName evidence="2">Flagellar motor switch protein FliN-like C-terminal domain-containing protein</fullName>
    </recommendedName>
</protein>
<dbReference type="InterPro" id="IPR001172">
    <property type="entry name" value="FliN_T3SS_HrcQb"/>
</dbReference>
<evidence type="ECO:0000313" key="3">
    <source>
        <dbReference type="EMBL" id="KRQ95018.1"/>
    </source>
</evidence>
<evidence type="ECO:0000259" key="2">
    <source>
        <dbReference type="Pfam" id="PF01052"/>
    </source>
</evidence>
<evidence type="ECO:0000256" key="1">
    <source>
        <dbReference type="ARBA" id="ARBA00009226"/>
    </source>
</evidence>
<dbReference type="PANTHER" id="PTHR30034:SF6">
    <property type="entry name" value="YOP PROTEINS TRANSLOCATION PROTEIN Q"/>
    <property type="match status" value="1"/>
</dbReference>
<reference evidence="3 4" key="1">
    <citation type="submission" date="2014-03" db="EMBL/GenBank/DDBJ databases">
        <title>Bradyrhizobium valentinum sp. nov., isolated from effective nodules of Lupinus mariae-josephae, a lupine endemic of basic-lime soils in Eastern Spain.</title>
        <authorList>
            <person name="Duran D."/>
            <person name="Rey L."/>
            <person name="Navarro A."/>
            <person name="Busquets A."/>
            <person name="Imperial J."/>
            <person name="Ruiz-Argueso T."/>
        </authorList>
    </citation>
    <scope>NUCLEOTIDE SEQUENCE [LARGE SCALE GENOMIC DNA]</scope>
    <source>
        <strain evidence="3 4">LmjM3</strain>
    </source>
</reference>
<dbReference type="GO" id="GO:0030254">
    <property type="term" value="P:protein secretion by the type III secretion system"/>
    <property type="evidence" value="ECO:0007669"/>
    <property type="project" value="InterPro"/>
</dbReference>
<dbReference type="InterPro" id="IPR036429">
    <property type="entry name" value="SpoA-like_sf"/>
</dbReference>
<dbReference type="AlphaFoldDB" id="A0A0R3KHX9"/>
<dbReference type="GO" id="GO:0003774">
    <property type="term" value="F:cytoskeletal motor activity"/>
    <property type="evidence" value="ECO:0007669"/>
    <property type="project" value="InterPro"/>
</dbReference>
<gene>
    <name evidence="3" type="ORF">CP49_32530</name>
</gene>
<dbReference type="GO" id="GO:0071978">
    <property type="term" value="P:bacterial-type flagellum-dependent swarming motility"/>
    <property type="evidence" value="ECO:0007669"/>
    <property type="project" value="TreeGrafter"/>
</dbReference>
<dbReference type="STRING" id="1518501.CQ10_30190"/>